<dbReference type="Proteomes" id="UP000515158">
    <property type="component" value="Unplaced"/>
</dbReference>
<feature type="compositionally biased region" description="Basic and acidic residues" evidence="1">
    <location>
        <begin position="249"/>
        <end position="266"/>
    </location>
</feature>
<evidence type="ECO:0000256" key="2">
    <source>
        <dbReference type="SAM" id="SignalP"/>
    </source>
</evidence>
<gene>
    <name evidence="4" type="primary">LOC117640612</name>
</gene>
<name>A0A6P8ZI77_THRPL</name>
<evidence type="ECO:0000313" key="4">
    <source>
        <dbReference type="RefSeq" id="XP_034233124.1"/>
    </source>
</evidence>
<keyword evidence="2" id="KW-0732">Signal</keyword>
<feature type="signal peptide" evidence="2">
    <location>
        <begin position="1"/>
        <end position="21"/>
    </location>
</feature>
<sequence>MKLPMLAALLGCLAAGLGALGAKPSGKGYHYVVRFDQQDRLQDSAEADSMAARDKRGAAVGASSYYQQFQDYYDDGQAAGYDAGHAASYADHGYGYANDAVQQVQVQQLQLQQVHAVPQQTVHTEVTKEVAVPHPVPVPHAVPVPVPQTIIKHVPVAVAVPVPVPQPYAVHVPVHVVKTVAVPVEKPVPFAVEKPVPYPVEKPYPVTVEKRVPFAVPQPYPVHVPVYKIIYKEAPPKIYSHPPHHFHHPHLDSHPHPHPHYPHDDD</sequence>
<feature type="region of interest" description="Disordered" evidence="1">
    <location>
        <begin position="242"/>
        <end position="266"/>
    </location>
</feature>
<keyword evidence="3" id="KW-1185">Reference proteome</keyword>
<evidence type="ECO:0000313" key="3">
    <source>
        <dbReference type="Proteomes" id="UP000515158"/>
    </source>
</evidence>
<accession>A0A6P8ZI77</accession>
<dbReference type="AlphaFoldDB" id="A0A6P8ZI77"/>
<dbReference type="KEGG" id="tpal:117640612"/>
<dbReference type="InParanoid" id="A0A6P8ZI77"/>
<reference evidence="4" key="1">
    <citation type="submission" date="2025-08" db="UniProtKB">
        <authorList>
            <consortium name="RefSeq"/>
        </authorList>
    </citation>
    <scope>IDENTIFICATION</scope>
    <source>
        <tissue evidence="4">Total insect</tissue>
    </source>
</reference>
<organism evidence="4">
    <name type="scientific">Thrips palmi</name>
    <name type="common">Melon thrips</name>
    <dbReference type="NCBI Taxonomy" id="161013"/>
    <lineage>
        <taxon>Eukaryota</taxon>
        <taxon>Metazoa</taxon>
        <taxon>Ecdysozoa</taxon>
        <taxon>Arthropoda</taxon>
        <taxon>Hexapoda</taxon>
        <taxon>Insecta</taxon>
        <taxon>Pterygota</taxon>
        <taxon>Neoptera</taxon>
        <taxon>Paraneoptera</taxon>
        <taxon>Thysanoptera</taxon>
        <taxon>Terebrantia</taxon>
        <taxon>Thripoidea</taxon>
        <taxon>Thripidae</taxon>
        <taxon>Thrips</taxon>
    </lineage>
</organism>
<feature type="chain" id="PRO_5028235962" evidence="2">
    <location>
        <begin position="22"/>
        <end position="266"/>
    </location>
</feature>
<protein>
    <submittedName>
        <fullName evidence="4">MAGE-like protein 2</fullName>
    </submittedName>
</protein>
<proteinExistence type="predicted"/>
<dbReference type="RefSeq" id="XP_034233124.1">
    <property type="nucleotide sequence ID" value="XM_034377233.1"/>
</dbReference>
<evidence type="ECO:0000256" key="1">
    <source>
        <dbReference type="SAM" id="MobiDB-lite"/>
    </source>
</evidence>
<dbReference type="GeneID" id="117640612"/>